<organism evidence="1">
    <name type="scientific">marine metagenome</name>
    <dbReference type="NCBI Taxonomy" id="408172"/>
    <lineage>
        <taxon>unclassified sequences</taxon>
        <taxon>metagenomes</taxon>
        <taxon>ecological metagenomes</taxon>
    </lineage>
</organism>
<evidence type="ECO:0000313" key="1">
    <source>
        <dbReference type="EMBL" id="SVB09582.1"/>
    </source>
</evidence>
<dbReference type="AlphaFoldDB" id="A0A382B8H1"/>
<reference evidence="1" key="1">
    <citation type="submission" date="2018-05" db="EMBL/GenBank/DDBJ databases">
        <authorList>
            <person name="Lanie J.A."/>
            <person name="Ng W.-L."/>
            <person name="Kazmierczak K.M."/>
            <person name="Andrzejewski T.M."/>
            <person name="Davidsen T.M."/>
            <person name="Wayne K.J."/>
            <person name="Tettelin H."/>
            <person name="Glass J.I."/>
            <person name="Rusch D."/>
            <person name="Podicherti R."/>
            <person name="Tsui H.-C.T."/>
            <person name="Winkler M.E."/>
        </authorList>
    </citation>
    <scope>NUCLEOTIDE SEQUENCE</scope>
</reference>
<accession>A0A382B8H1</accession>
<dbReference type="EMBL" id="UINC01028499">
    <property type="protein sequence ID" value="SVB09582.1"/>
    <property type="molecule type" value="Genomic_DNA"/>
</dbReference>
<name>A0A382B8H1_9ZZZZ</name>
<proteinExistence type="predicted"/>
<gene>
    <name evidence="1" type="ORF">METZ01_LOCUS162436</name>
</gene>
<protein>
    <submittedName>
        <fullName evidence="1">Uncharacterized protein</fullName>
    </submittedName>
</protein>
<sequence length="38" mass="4797">MHSMYFEILVNSYTTRHFPGEFRILTPLYFAQWRIEDW</sequence>